<evidence type="ECO:0000256" key="5">
    <source>
        <dbReference type="ARBA" id="ARBA00022737"/>
    </source>
</evidence>
<evidence type="ECO:0000256" key="6">
    <source>
        <dbReference type="ARBA" id="ARBA00023163"/>
    </source>
</evidence>
<evidence type="ECO:0000313" key="11">
    <source>
        <dbReference type="EMBL" id="KFG36891.1"/>
    </source>
</evidence>
<keyword evidence="3" id="KW-0698">rRNA processing</keyword>
<feature type="domain" description="WD repeat-containing protein 75 second beta-propeller" evidence="10">
    <location>
        <begin position="765"/>
        <end position="991"/>
    </location>
</feature>
<organism evidence="11 12">
    <name type="scientific">Toxoplasma gondii GAB2-2007-GAL-DOM2</name>
    <dbReference type="NCBI Taxonomy" id="1130820"/>
    <lineage>
        <taxon>Eukaryota</taxon>
        <taxon>Sar</taxon>
        <taxon>Alveolata</taxon>
        <taxon>Apicomplexa</taxon>
        <taxon>Conoidasida</taxon>
        <taxon>Coccidia</taxon>
        <taxon>Eucoccidiorida</taxon>
        <taxon>Eimeriorina</taxon>
        <taxon>Sarcocystidae</taxon>
        <taxon>Toxoplasma</taxon>
    </lineage>
</organism>
<proteinExistence type="predicted"/>
<dbReference type="EMBL" id="AHZU02001062">
    <property type="protein sequence ID" value="KFG36891.1"/>
    <property type="molecule type" value="Genomic_DNA"/>
</dbReference>
<dbReference type="Pfam" id="PF00400">
    <property type="entry name" value="WD40"/>
    <property type="match status" value="1"/>
</dbReference>
<dbReference type="Pfam" id="PF23869">
    <property type="entry name" value="Beta-prop_WDR75_1st"/>
    <property type="match status" value="1"/>
</dbReference>
<dbReference type="SMART" id="SM00320">
    <property type="entry name" value="WD40"/>
    <property type="match status" value="6"/>
</dbReference>
<dbReference type="InterPro" id="IPR057644">
    <property type="entry name" value="Beta-prop_WDR75_2nd"/>
</dbReference>
<evidence type="ECO:0000256" key="2">
    <source>
        <dbReference type="ARBA" id="ARBA00022517"/>
    </source>
</evidence>
<feature type="compositionally biased region" description="Basic and acidic residues" evidence="9">
    <location>
        <begin position="48"/>
        <end position="62"/>
    </location>
</feature>
<keyword evidence="7" id="KW-0539">Nucleus</keyword>
<accession>A0A086JXM3</accession>
<dbReference type="GO" id="GO:2000234">
    <property type="term" value="P:positive regulation of rRNA processing"/>
    <property type="evidence" value="ECO:0007669"/>
    <property type="project" value="TreeGrafter"/>
</dbReference>
<evidence type="ECO:0000313" key="12">
    <source>
        <dbReference type="Proteomes" id="UP000028837"/>
    </source>
</evidence>
<dbReference type="PANTHER" id="PTHR44215:SF1">
    <property type="entry name" value="WD REPEAT-CONTAINING PROTEIN 75"/>
    <property type="match status" value="1"/>
</dbReference>
<evidence type="ECO:0000256" key="9">
    <source>
        <dbReference type="SAM" id="MobiDB-lite"/>
    </source>
</evidence>
<evidence type="ECO:0000256" key="4">
    <source>
        <dbReference type="ARBA" id="ARBA00022574"/>
    </source>
</evidence>
<dbReference type="GO" id="GO:0045943">
    <property type="term" value="P:positive regulation of transcription by RNA polymerase I"/>
    <property type="evidence" value="ECO:0007669"/>
    <property type="project" value="InterPro"/>
</dbReference>
<keyword evidence="5" id="KW-0677">Repeat</keyword>
<dbReference type="GO" id="GO:0006364">
    <property type="term" value="P:rRNA processing"/>
    <property type="evidence" value="ECO:0007669"/>
    <property type="project" value="UniProtKB-KW"/>
</dbReference>
<dbReference type="SUPFAM" id="SSF50978">
    <property type="entry name" value="WD40 repeat-like"/>
    <property type="match status" value="2"/>
</dbReference>
<dbReference type="VEuPathDB" id="ToxoDB:TGDOM2_315140"/>
<protein>
    <submittedName>
        <fullName evidence="11">WD domain, G-beta repeat-containing protein</fullName>
    </submittedName>
</protein>
<dbReference type="OrthoDB" id="4096at2759"/>
<dbReference type="Pfam" id="PF23769">
    <property type="entry name" value="Beta-prop_WDR75_2nd"/>
    <property type="match status" value="1"/>
</dbReference>
<evidence type="ECO:0000256" key="7">
    <source>
        <dbReference type="ARBA" id="ARBA00023242"/>
    </source>
</evidence>
<evidence type="ECO:0000256" key="8">
    <source>
        <dbReference type="PROSITE-ProRule" id="PRU00221"/>
    </source>
</evidence>
<dbReference type="PANTHER" id="PTHR44215">
    <property type="entry name" value="WD REPEAT-CONTAINING PROTEIN 75"/>
    <property type="match status" value="1"/>
</dbReference>
<comment type="subcellular location">
    <subcellularLocation>
        <location evidence="1">Nucleus</location>
        <location evidence="1">Nucleolus</location>
    </subcellularLocation>
</comment>
<feature type="region of interest" description="Disordered" evidence="9">
    <location>
        <begin position="1143"/>
        <end position="1173"/>
    </location>
</feature>
<keyword evidence="4 8" id="KW-0853">WD repeat</keyword>
<keyword evidence="2" id="KW-0690">Ribosome biogenesis</keyword>
<dbReference type="InterPro" id="IPR015943">
    <property type="entry name" value="WD40/YVTN_repeat-like_dom_sf"/>
</dbReference>
<dbReference type="InterPro" id="IPR053826">
    <property type="entry name" value="WDR75"/>
</dbReference>
<dbReference type="Proteomes" id="UP000028837">
    <property type="component" value="Unassembled WGS sequence"/>
</dbReference>
<dbReference type="Gene3D" id="2.130.10.10">
    <property type="entry name" value="YVTN repeat-like/Quinoprotein amine dehydrogenase"/>
    <property type="match status" value="2"/>
</dbReference>
<dbReference type="GO" id="GO:0032040">
    <property type="term" value="C:small-subunit processome"/>
    <property type="evidence" value="ECO:0007669"/>
    <property type="project" value="InterPro"/>
</dbReference>
<feature type="region of interest" description="Disordered" evidence="9">
    <location>
        <begin position="1"/>
        <end position="132"/>
    </location>
</feature>
<feature type="compositionally biased region" description="Low complexity" evidence="9">
    <location>
        <begin position="77"/>
        <end position="105"/>
    </location>
</feature>
<feature type="region of interest" description="Disordered" evidence="9">
    <location>
        <begin position="1352"/>
        <end position="1417"/>
    </location>
</feature>
<feature type="compositionally biased region" description="Basic and acidic residues" evidence="9">
    <location>
        <begin position="118"/>
        <end position="132"/>
    </location>
</feature>
<dbReference type="InterPro" id="IPR036322">
    <property type="entry name" value="WD40_repeat_dom_sf"/>
</dbReference>
<dbReference type="PROSITE" id="PS50082">
    <property type="entry name" value="WD_REPEATS_2"/>
    <property type="match status" value="1"/>
</dbReference>
<dbReference type="GO" id="GO:0003723">
    <property type="term" value="F:RNA binding"/>
    <property type="evidence" value="ECO:0007669"/>
    <property type="project" value="InterPro"/>
</dbReference>
<name>A0A086JXM3_TOXGO</name>
<sequence>MKKKSRKSVEATAAEQDPECTYTEEKSSPGDARCTDTAAKQSGKKKRGENQERLLEDGETKAAKCRRLRLGKDTLRSTSPSVASSSASCSPSFPCSPSSAPASPSSKKKKALGSERASVSEERFREGKREKPSWGLAGGSLVHRASVFLCSGKVLATPRGETFTGEAENAVDARTRELCFFSAKSGKLLYVTHGHTDTITSVMALPPNPAPRLPSSLALSASLDRSLCLWTPPAHPISSGEYLLHRLHVGSPILAAAYAPGSREVFLLVQGESLSGDGTASRRSPTYGVCVLSLGEVLSPPATSQVSVSGPPQFCLSPEVLFSFSLPPTSFCVSQSGAFLAATAGKRLLLFARQLNRLLTLRHVDRLVQVSIHPTDEFVVAGDRIGRILAFFCLADLNNFLSFGVDVSESKLENACDSKTHAPSSRRLSAAVLPPPVSLVASALGSGRASNALPDAAASGKKSVGLPASLSPVILHWHAHAVTALAFSADGLLLLSGGEEGVLVLWHTRQAFHRQFLPRLGAPIFHVSSVSSLGASGARDSAPRDGEERVAVSCGDNSVKLVDLVRLHVAAVIQGLDLPLAAFAYSPSLFSSTQFVSSLASFPSAQTETGPGTAEAAATFVCSACSASGRRALKQVAEADSEGESLPASTTELGSSKLCSSCGGKARLAAPTKSVRASPGVSPPLRARALLAEASQALAPAPRRSGLLLSSLLPLPLSQARAQSAERRLAVPSFLRPLLERKRSDAGGEGQRLSPSAETERRGLLLFSGDASRLQVYDAERDKHVFHLPIRPQRMYTSRVDDAFSACQWEIRFAAADLCCSSLAVVESRGAATAARGAETRPKRRRIEDVAVPDGRCHSITFWVYEGENVANGEDGKFSVKTRTDGFHVNEVTALQPHTREPRFFFTLSMDTYFKAWREVSPPSSSSSPSFFACVLEGSYRGLAPLSCSLSLDASLLAIAHGGSLITLWKASSFALSHTLRLPPSATLRKMAAASSGSSAHTDAVALGQLADGSETREEDVEEVCDKVALLETAYGFFLVAGTTTCVVLYDLLSLAICWVKSFFDEGGLVDFLFVEPGGGPRFAVVLAKLTAPACTNKDDEEETLVGETAREPNTGASELRACTSFSPSHEVSIFTLSSRSQGATELSEGRTKKTKKGGKATSEHGCELPLLPRVGPLRSAGAENAAEGAGQGDSGVYVHCIWEQERSRLGDAVLSGCFLPPASSPLDVAKANAPDESVLMLLNARFQLETIRVPAGTVSPTDVGVCTRQGPGDVVEEPDEEPQQPLRKVQQLLQVERAKASRAAEAASGDSDDERNRLAASAVSDVAPLFCQAMAAEKGKRDKSERTRVFTDFSGDSATPSPGVFLQRLWGRGQEEDDDDESAEGEKLSSQLLAATEDREEVELGPNKQKRNCARDAELDRLKEDAEALRAREENKAAIKRAPKHLLASLVATMEDSEDSD</sequence>
<comment type="caution">
    <text evidence="11">The sequence shown here is derived from an EMBL/GenBank/DDBJ whole genome shotgun (WGS) entry which is preliminary data.</text>
</comment>
<reference evidence="11 12" key="1">
    <citation type="submission" date="2014-02" db="EMBL/GenBank/DDBJ databases">
        <authorList>
            <person name="Sibley D."/>
            <person name="Venepally P."/>
            <person name="Karamycheva S."/>
            <person name="Hadjithomas M."/>
            <person name="Khan A."/>
            <person name="Brunk B."/>
            <person name="Roos D."/>
            <person name="Caler E."/>
            <person name="Lorenzi H."/>
        </authorList>
    </citation>
    <scope>NUCLEOTIDE SEQUENCE [LARGE SCALE GENOMIC DNA]</scope>
    <source>
        <strain evidence="11 12">GAB2-2007-GAL-DOM2</strain>
    </source>
</reference>
<evidence type="ECO:0000256" key="3">
    <source>
        <dbReference type="ARBA" id="ARBA00022552"/>
    </source>
</evidence>
<keyword evidence="6" id="KW-0804">Transcription</keyword>
<evidence type="ECO:0000259" key="10">
    <source>
        <dbReference type="Pfam" id="PF23769"/>
    </source>
</evidence>
<dbReference type="PROSITE" id="PS50294">
    <property type="entry name" value="WD_REPEATS_REGION"/>
    <property type="match status" value="1"/>
</dbReference>
<gene>
    <name evidence="11" type="ORF">TGDOM2_315140</name>
</gene>
<evidence type="ECO:0000256" key="1">
    <source>
        <dbReference type="ARBA" id="ARBA00004604"/>
    </source>
</evidence>
<dbReference type="InterPro" id="IPR001680">
    <property type="entry name" value="WD40_rpt"/>
</dbReference>
<feature type="repeat" description="WD" evidence="8">
    <location>
        <begin position="475"/>
        <end position="509"/>
    </location>
</feature>